<name>A0A6A6FTN3_9PEZI</name>
<accession>A0A6A6FTN3</accession>
<dbReference type="Pfam" id="PF13365">
    <property type="entry name" value="Trypsin_2"/>
    <property type="match status" value="1"/>
</dbReference>
<dbReference type="InterPro" id="IPR043504">
    <property type="entry name" value="Peptidase_S1_PA_chymotrypsin"/>
</dbReference>
<dbReference type="InterPro" id="IPR009003">
    <property type="entry name" value="Peptidase_S1_PA"/>
</dbReference>
<dbReference type="EMBL" id="ML992663">
    <property type="protein sequence ID" value="KAF2216793.1"/>
    <property type="molecule type" value="Genomic_DNA"/>
</dbReference>
<dbReference type="AlphaFoldDB" id="A0A6A6FTN3"/>
<sequence>MVEELQHKRSNIIPAYLDESQLEGKIDQMSKADQHALRRKQVKLRQTDAQIPEFIKSSKTSSPTIAEAASATLLFIWNGSSTAFCISPTGLLLTCAHCVAETPIEFAHTKSRVRWLLFASGEPVQARPVAFDLERDLALLQITAAPSSFNTRPFPYIRLSPSSPKVRALLLCIGSPGAEDLETSGPSESVVETGYDVLHISRGRFQGLDRSRGIQDNSEIGALKHDCWTYWGHSGAPLVDARTGGLVGVHSSWDNETGMRRGVAWEAVKAFLDEECEGLSEEAKRAGETIEDLIVL</sequence>
<protein>
    <recommendedName>
        <fullName evidence="3">Serine protease</fullName>
    </recommendedName>
</protein>
<evidence type="ECO:0000313" key="2">
    <source>
        <dbReference type="Proteomes" id="UP000799539"/>
    </source>
</evidence>
<dbReference type="PANTHER" id="PTHR43019">
    <property type="entry name" value="SERINE ENDOPROTEASE DEGS"/>
    <property type="match status" value="1"/>
</dbReference>
<dbReference type="PANTHER" id="PTHR43019:SF23">
    <property type="entry name" value="PROTEASE DO-LIKE 5, CHLOROPLASTIC"/>
    <property type="match status" value="1"/>
</dbReference>
<dbReference type="SUPFAM" id="SSF50494">
    <property type="entry name" value="Trypsin-like serine proteases"/>
    <property type="match status" value="1"/>
</dbReference>
<evidence type="ECO:0000313" key="1">
    <source>
        <dbReference type="EMBL" id="KAF2216793.1"/>
    </source>
</evidence>
<proteinExistence type="predicted"/>
<dbReference type="Proteomes" id="UP000799539">
    <property type="component" value="Unassembled WGS sequence"/>
</dbReference>
<dbReference type="Gene3D" id="2.40.10.10">
    <property type="entry name" value="Trypsin-like serine proteases"/>
    <property type="match status" value="2"/>
</dbReference>
<dbReference type="OrthoDB" id="4217619at2759"/>
<organism evidence="1 2">
    <name type="scientific">Cercospora zeae-maydis SCOH1-5</name>
    <dbReference type="NCBI Taxonomy" id="717836"/>
    <lineage>
        <taxon>Eukaryota</taxon>
        <taxon>Fungi</taxon>
        <taxon>Dikarya</taxon>
        <taxon>Ascomycota</taxon>
        <taxon>Pezizomycotina</taxon>
        <taxon>Dothideomycetes</taxon>
        <taxon>Dothideomycetidae</taxon>
        <taxon>Mycosphaerellales</taxon>
        <taxon>Mycosphaerellaceae</taxon>
        <taxon>Cercospora</taxon>
    </lineage>
</organism>
<keyword evidence="2" id="KW-1185">Reference proteome</keyword>
<gene>
    <name evidence="1" type="ORF">CERZMDRAFT_92866</name>
</gene>
<reference evidence="1" key="1">
    <citation type="journal article" date="2020" name="Stud. Mycol.">
        <title>101 Dothideomycetes genomes: a test case for predicting lifestyles and emergence of pathogens.</title>
        <authorList>
            <person name="Haridas S."/>
            <person name="Albert R."/>
            <person name="Binder M."/>
            <person name="Bloem J."/>
            <person name="Labutti K."/>
            <person name="Salamov A."/>
            <person name="Andreopoulos B."/>
            <person name="Baker S."/>
            <person name="Barry K."/>
            <person name="Bills G."/>
            <person name="Bluhm B."/>
            <person name="Cannon C."/>
            <person name="Castanera R."/>
            <person name="Culley D."/>
            <person name="Daum C."/>
            <person name="Ezra D."/>
            <person name="Gonzalez J."/>
            <person name="Henrissat B."/>
            <person name="Kuo A."/>
            <person name="Liang C."/>
            <person name="Lipzen A."/>
            <person name="Lutzoni F."/>
            <person name="Magnuson J."/>
            <person name="Mondo S."/>
            <person name="Nolan M."/>
            <person name="Ohm R."/>
            <person name="Pangilinan J."/>
            <person name="Park H.-J."/>
            <person name="Ramirez L."/>
            <person name="Alfaro M."/>
            <person name="Sun H."/>
            <person name="Tritt A."/>
            <person name="Yoshinaga Y."/>
            <person name="Zwiers L.-H."/>
            <person name="Turgeon B."/>
            <person name="Goodwin S."/>
            <person name="Spatafora J."/>
            <person name="Crous P."/>
            <person name="Grigoriev I."/>
        </authorList>
    </citation>
    <scope>NUCLEOTIDE SEQUENCE</scope>
    <source>
        <strain evidence="1">SCOH1-5</strain>
    </source>
</reference>
<evidence type="ECO:0008006" key="3">
    <source>
        <dbReference type="Google" id="ProtNLM"/>
    </source>
</evidence>